<dbReference type="EMBL" id="GL349443">
    <property type="protein sequence ID" value="KNC46631.1"/>
    <property type="molecule type" value="Genomic_DNA"/>
</dbReference>
<feature type="transmembrane region" description="Helical" evidence="1">
    <location>
        <begin position="794"/>
        <end position="812"/>
    </location>
</feature>
<dbReference type="Pfam" id="PF04403">
    <property type="entry name" value="PqiA"/>
    <property type="match status" value="2"/>
</dbReference>
<sequence length="839" mass="88482">MRDTAPPLPPPPLPPGNIKWIGNPVVGLLDYVLDSVVGASGPLGLNKIVDVLTAGTGMVYIDDLASFGLPDSATFPLGSAGNLTLTLHSLNVSGLNTWTKFDALVPTGAYTLTSQTATSKLMLVADVSVNVSIPASNATLRGAELYEAAQLEVSLADSIMDFGVLLGVLEKRVVALSPSQVEDPGCLLALLSVVNVTDISFNTTVESISLTPLTNANGVEGELDAALDAFVGMLLSSFNGAVPAFFDCFIATPLSETFNVWMAGVLADPPLLCSAPTSPAETFNYRRTFQAFLGALILSLLIVVLLVLVRNSMAAGSQVKGAHEESPLLSSSRAGTYAELAADAASPGSSFAALGGRLDEKSSSSAGFALASPRVGDWHSRRGCCAGRASLSVDDSVPWFARYAIPAVILVNIALFVSANTSVGASVEVVITLGTGKVMLPPIFSFTLANSVHDMWEAGVYPLALLIAVFSGAWPYLKLLMMLGAWLIPVSSDAGRERVLRILDACGKYSLIDSYVLVMMMVAFRMTMAAPAVPSADVPAGATAIDIVVVPYFGFYGFLIATIVSLCLTHVILHYHRAAAAVHQAADPNPDAVTGPVILPSARVALASSARATSAWLPGSVALLLVTSFGLVAAGAVVKSFELEFHGLTELVLAFLGEKTATSYSLISLGLALPSASTAPDSIGIRTIQLTFFMFAMIIPVIHHLVLGILWLAPLTEDQQERIFRLAEVLNAWSSLDVFVISVIAALLEIHQFAAFIVGDKCNAINPLLAQYFSSPLHNDNTCMDVRATLDHGCWILFVACLIYIFCSSVIAQSCHSALARRRASHRSPHRSPPILALN</sequence>
<feature type="transmembrane region" description="Helical" evidence="1">
    <location>
        <begin position="692"/>
        <end position="713"/>
    </location>
</feature>
<gene>
    <name evidence="2" type="ORF">AMSG_03068</name>
</gene>
<evidence type="ECO:0000256" key="1">
    <source>
        <dbReference type="SAM" id="Phobius"/>
    </source>
</evidence>
<dbReference type="GeneID" id="25562703"/>
<feature type="transmembrane region" description="Helical" evidence="1">
    <location>
        <begin position="461"/>
        <end position="488"/>
    </location>
</feature>
<feature type="transmembrane region" description="Helical" evidence="1">
    <location>
        <begin position="621"/>
        <end position="641"/>
    </location>
</feature>
<name>A0A0L0D379_THETB</name>
<feature type="transmembrane region" description="Helical" evidence="1">
    <location>
        <begin position="509"/>
        <end position="533"/>
    </location>
</feature>
<dbReference type="PANTHER" id="PTHR34730:SF1">
    <property type="entry name" value="PARAQUAT-INDUCIBLE PROTEIN A"/>
    <property type="match status" value="1"/>
</dbReference>
<keyword evidence="1" id="KW-0812">Transmembrane</keyword>
<protein>
    <submittedName>
        <fullName evidence="2">Uncharacterized protein</fullName>
    </submittedName>
</protein>
<keyword evidence="1" id="KW-0472">Membrane</keyword>
<feature type="transmembrane region" description="Helical" evidence="1">
    <location>
        <begin position="553"/>
        <end position="573"/>
    </location>
</feature>
<dbReference type="PANTHER" id="PTHR34730">
    <property type="entry name" value="UNNAMED PRODUCT"/>
    <property type="match status" value="1"/>
</dbReference>
<feature type="transmembrane region" description="Helical" evidence="1">
    <location>
        <begin position="733"/>
        <end position="758"/>
    </location>
</feature>
<dbReference type="OrthoDB" id="445675at2759"/>
<feature type="transmembrane region" description="Helical" evidence="1">
    <location>
        <begin position="291"/>
        <end position="309"/>
    </location>
</feature>
<dbReference type="eggNOG" id="ENOG502QS2P">
    <property type="taxonomic scope" value="Eukaryota"/>
</dbReference>
<evidence type="ECO:0000313" key="2">
    <source>
        <dbReference type="EMBL" id="KNC46631.1"/>
    </source>
</evidence>
<keyword evidence="1" id="KW-1133">Transmembrane helix</keyword>
<organism evidence="2 3">
    <name type="scientific">Thecamonas trahens ATCC 50062</name>
    <dbReference type="NCBI Taxonomy" id="461836"/>
    <lineage>
        <taxon>Eukaryota</taxon>
        <taxon>Apusozoa</taxon>
        <taxon>Apusomonadida</taxon>
        <taxon>Apusomonadidae</taxon>
        <taxon>Thecamonas</taxon>
    </lineage>
</organism>
<reference evidence="2 3" key="1">
    <citation type="submission" date="2010-05" db="EMBL/GenBank/DDBJ databases">
        <title>The Genome Sequence of Thecamonas trahens ATCC 50062.</title>
        <authorList>
            <consortium name="The Broad Institute Genome Sequencing Platform"/>
            <person name="Russ C."/>
            <person name="Cuomo C."/>
            <person name="Shea T."/>
            <person name="Young S.K."/>
            <person name="Zeng Q."/>
            <person name="Koehrsen M."/>
            <person name="Haas B."/>
            <person name="Borodovsky M."/>
            <person name="Guigo R."/>
            <person name="Alvarado L."/>
            <person name="Berlin A."/>
            <person name="Bochicchio J."/>
            <person name="Borenstein D."/>
            <person name="Chapman S."/>
            <person name="Chen Z."/>
            <person name="Freedman E."/>
            <person name="Gellesch M."/>
            <person name="Goldberg J."/>
            <person name="Griggs A."/>
            <person name="Gujja S."/>
            <person name="Heilman E."/>
            <person name="Heiman D."/>
            <person name="Hepburn T."/>
            <person name="Howarth C."/>
            <person name="Jen D."/>
            <person name="Larson L."/>
            <person name="Mehta T."/>
            <person name="Park D."/>
            <person name="Pearson M."/>
            <person name="Roberts A."/>
            <person name="Saif S."/>
            <person name="Shenoy N."/>
            <person name="Sisk P."/>
            <person name="Stolte C."/>
            <person name="Sykes S."/>
            <person name="Thomson T."/>
            <person name="Walk T."/>
            <person name="White J."/>
            <person name="Yandava C."/>
            <person name="Burger G."/>
            <person name="Gray M.W."/>
            <person name="Holland P.W.H."/>
            <person name="King N."/>
            <person name="Lang F.B.F."/>
            <person name="Roger A.J."/>
            <person name="Ruiz-Trillo I."/>
            <person name="Lander E."/>
            <person name="Nusbaum C."/>
        </authorList>
    </citation>
    <scope>NUCLEOTIDE SEQUENCE [LARGE SCALE GENOMIC DNA]</scope>
    <source>
        <strain evidence="2 3">ATCC 50062</strain>
    </source>
</reference>
<keyword evidence="3" id="KW-1185">Reference proteome</keyword>
<proteinExistence type="predicted"/>
<dbReference type="InterPro" id="IPR007498">
    <property type="entry name" value="PqiA-like"/>
</dbReference>
<dbReference type="AlphaFoldDB" id="A0A0L0D379"/>
<dbReference type="Proteomes" id="UP000054408">
    <property type="component" value="Unassembled WGS sequence"/>
</dbReference>
<accession>A0A0L0D379</accession>
<evidence type="ECO:0000313" key="3">
    <source>
        <dbReference type="Proteomes" id="UP000054408"/>
    </source>
</evidence>
<dbReference type="OMA" id="MHENCIE"/>
<dbReference type="RefSeq" id="XP_013760404.1">
    <property type="nucleotide sequence ID" value="XM_013904950.1"/>
</dbReference>